<reference evidence="8" key="1">
    <citation type="journal article" date="2017" name="Proc. Natl. Acad. Sci. U.S.A.">
        <title>Simulation of Deepwater Horizon oil plume reveals substrate specialization within a complex community of hydrocarbon-degraders.</title>
        <authorList>
            <person name="Hu P."/>
            <person name="Dubinsky E.A."/>
            <person name="Probst A.J."/>
            <person name="Wang J."/>
            <person name="Sieber C.M.K."/>
            <person name="Tom L.M."/>
            <person name="Gardinali P."/>
            <person name="Banfield J.F."/>
            <person name="Atlas R.M."/>
            <person name="Andersen G.L."/>
        </authorList>
    </citation>
    <scope>NUCLEOTIDE SEQUENCE [LARGE SCALE GENOMIC DNA]</scope>
</reference>
<name>A0A1Y5F2Y8_9BACT</name>
<evidence type="ECO:0000256" key="1">
    <source>
        <dbReference type="ARBA" id="ARBA00004141"/>
    </source>
</evidence>
<evidence type="ECO:0000256" key="4">
    <source>
        <dbReference type="ARBA" id="ARBA00023136"/>
    </source>
</evidence>
<comment type="caution">
    <text evidence="7">The sequence shown here is derived from an EMBL/GenBank/DDBJ whole genome shotgun (WGS) entry which is preliminary data.</text>
</comment>
<evidence type="ECO:0000259" key="6">
    <source>
        <dbReference type="Pfam" id="PF00892"/>
    </source>
</evidence>
<gene>
    <name evidence="7" type="ORF">A9Q84_18980</name>
</gene>
<keyword evidence="3 5" id="KW-1133">Transmembrane helix</keyword>
<feature type="transmembrane region" description="Helical" evidence="5">
    <location>
        <begin position="193"/>
        <end position="209"/>
    </location>
</feature>
<dbReference type="InterPro" id="IPR037185">
    <property type="entry name" value="EmrE-like"/>
</dbReference>
<dbReference type="Gene3D" id="1.10.3730.20">
    <property type="match status" value="1"/>
</dbReference>
<proteinExistence type="predicted"/>
<evidence type="ECO:0000256" key="5">
    <source>
        <dbReference type="SAM" id="Phobius"/>
    </source>
</evidence>
<feature type="domain" description="EamA" evidence="6">
    <location>
        <begin position="135"/>
        <end position="263"/>
    </location>
</feature>
<dbReference type="Pfam" id="PF00892">
    <property type="entry name" value="EamA"/>
    <property type="match status" value="2"/>
</dbReference>
<feature type="domain" description="EamA" evidence="6">
    <location>
        <begin position="3"/>
        <end position="124"/>
    </location>
</feature>
<keyword evidence="2 5" id="KW-0812">Transmembrane</keyword>
<dbReference type="InterPro" id="IPR000620">
    <property type="entry name" value="EamA_dom"/>
</dbReference>
<organism evidence="7 8">
    <name type="scientific">Halobacteriovorax marinus</name>
    <dbReference type="NCBI Taxonomy" id="97084"/>
    <lineage>
        <taxon>Bacteria</taxon>
        <taxon>Pseudomonadati</taxon>
        <taxon>Bdellovibrionota</taxon>
        <taxon>Bacteriovoracia</taxon>
        <taxon>Bacteriovoracales</taxon>
        <taxon>Halobacteriovoraceae</taxon>
        <taxon>Halobacteriovorax</taxon>
    </lineage>
</organism>
<feature type="transmembrane region" description="Helical" evidence="5">
    <location>
        <begin position="81"/>
        <end position="102"/>
    </location>
</feature>
<feature type="transmembrane region" description="Helical" evidence="5">
    <location>
        <begin position="165"/>
        <end position="187"/>
    </location>
</feature>
<dbReference type="AlphaFoldDB" id="A0A1Y5F2Y8"/>
<evidence type="ECO:0000313" key="7">
    <source>
        <dbReference type="EMBL" id="OUR93774.1"/>
    </source>
</evidence>
<dbReference type="GO" id="GO:0016020">
    <property type="term" value="C:membrane"/>
    <property type="evidence" value="ECO:0007669"/>
    <property type="project" value="UniProtKB-SubCell"/>
</dbReference>
<evidence type="ECO:0000256" key="2">
    <source>
        <dbReference type="ARBA" id="ARBA00022692"/>
    </source>
</evidence>
<evidence type="ECO:0000313" key="8">
    <source>
        <dbReference type="Proteomes" id="UP000196531"/>
    </source>
</evidence>
<feature type="transmembrane region" description="Helical" evidence="5">
    <location>
        <begin position="111"/>
        <end position="127"/>
    </location>
</feature>
<feature type="transmembrane region" description="Helical" evidence="5">
    <location>
        <begin position="28"/>
        <end position="45"/>
    </location>
</feature>
<dbReference type="PANTHER" id="PTHR22911">
    <property type="entry name" value="ACYL-MALONYL CONDENSING ENZYME-RELATED"/>
    <property type="match status" value="1"/>
</dbReference>
<comment type="subcellular location">
    <subcellularLocation>
        <location evidence="1">Membrane</location>
        <topology evidence="1">Multi-pass membrane protein</topology>
    </subcellularLocation>
</comment>
<keyword evidence="4 5" id="KW-0472">Membrane</keyword>
<sequence>MTVASFFFFLMGMMVKLCGEIPIVQVVFIRGFVAMFLCLIQLKFAKVSPWGKDKTMLITRGVCGTCALFLFFTTLQQLPFATAVTIQYLSPIFTTLLTAILLKEIFYPKQVIFYVGAFAGIILIKGFSGTGDLFPYVLGLGSAMFSAGAYTAIRKMKETEHPLVIIFYFPLIIIPVTLPFAISSWVTPSGMEWLYLLGVGVFVQTAQYFMTRAYQLGDASIVSLAGYFGLIWASLGGYFFFDELPTQYAFIGMTLVILSVVGNVLYRRGKHV</sequence>
<feature type="transmembrane region" description="Helical" evidence="5">
    <location>
        <begin position="57"/>
        <end position="75"/>
    </location>
</feature>
<dbReference type="SUPFAM" id="SSF103481">
    <property type="entry name" value="Multidrug resistance efflux transporter EmrE"/>
    <property type="match status" value="2"/>
</dbReference>
<accession>A0A1Y5F2Y8</accession>
<dbReference type="PANTHER" id="PTHR22911:SF6">
    <property type="entry name" value="SOLUTE CARRIER FAMILY 35 MEMBER G1"/>
    <property type="match status" value="1"/>
</dbReference>
<dbReference type="EMBL" id="MAAO01000015">
    <property type="protein sequence ID" value="OUR93774.1"/>
    <property type="molecule type" value="Genomic_DNA"/>
</dbReference>
<dbReference type="Proteomes" id="UP000196531">
    <property type="component" value="Unassembled WGS sequence"/>
</dbReference>
<evidence type="ECO:0000256" key="3">
    <source>
        <dbReference type="ARBA" id="ARBA00022989"/>
    </source>
</evidence>
<feature type="transmembrane region" description="Helical" evidence="5">
    <location>
        <begin position="221"/>
        <end position="241"/>
    </location>
</feature>
<feature type="transmembrane region" description="Helical" evidence="5">
    <location>
        <begin position="247"/>
        <end position="266"/>
    </location>
</feature>
<protein>
    <recommendedName>
        <fullName evidence="6">EamA domain-containing protein</fullName>
    </recommendedName>
</protein>
<feature type="transmembrane region" description="Helical" evidence="5">
    <location>
        <begin position="133"/>
        <end position="153"/>
    </location>
</feature>